<feature type="transmembrane region" description="Helical" evidence="1">
    <location>
        <begin position="37"/>
        <end position="57"/>
    </location>
</feature>
<feature type="transmembrane region" description="Helical" evidence="1">
    <location>
        <begin position="266"/>
        <end position="288"/>
    </location>
</feature>
<dbReference type="AlphaFoldDB" id="A0A1M6RNE6"/>
<feature type="transmembrane region" description="Helical" evidence="1">
    <location>
        <begin position="178"/>
        <end position="201"/>
    </location>
</feature>
<feature type="transmembrane region" description="Helical" evidence="1">
    <location>
        <begin position="5"/>
        <end position="25"/>
    </location>
</feature>
<evidence type="ECO:0000313" key="2">
    <source>
        <dbReference type="EMBL" id="SHK33974.1"/>
    </source>
</evidence>
<dbReference type="STRING" id="381751.SAMN05444391_0715"/>
<organism evidence="2 3">
    <name type="scientific">Thermocrinis minervae</name>
    <dbReference type="NCBI Taxonomy" id="381751"/>
    <lineage>
        <taxon>Bacteria</taxon>
        <taxon>Pseudomonadati</taxon>
        <taxon>Aquificota</taxon>
        <taxon>Aquificia</taxon>
        <taxon>Aquificales</taxon>
        <taxon>Aquificaceae</taxon>
        <taxon>Thermocrinis</taxon>
    </lineage>
</organism>
<feature type="transmembrane region" description="Helical" evidence="1">
    <location>
        <begin position="142"/>
        <end position="158"/>
    </location>
</feature>
<accession>A0A1M6RNE6</accession>
<feature type="transmembrane region" description="Helical" evidence="1">
    <location>
        <begin position="326"/>
        <end position="344"/>
    </location>
</feature>
<dbReference type="EMBL" id="LT670846">
    <property type="protein sequence ID" value="SHK33974.1"/>
    <property type="molecule type" value="Genomic_DNA"/>
</dbReference>
<feature type="transmembrane region" description="Helical" evidence="1">
    <location>
        <begin position="300"/>
        <end position="320"/>
    </location>
</feature>
<feature type="transmembrane region" description="Helical" evidence="1">
    <location>
        <begin position="213"/>
        <end position="231"/>
    </location>
</feature>
<name>A0A1M6RNE6_9AQUI</name>
<feature type="transmembrane region" description="Helical" evidence="1">
    <location>
        <begin position="118"/>
        <end position="136"/>
    </location>
</feature>
<keyword evidence="1" id="KW-0812">Transmembrane</keyword>
<evidence type="ECO:0000256" key="1">
    <source>
        <dbReference type="SAM" id="Phobius"/>
    </source>
</evidence>
<feature type="transmembrane region" description="Helical" evidence="1">
    <location>
        <begin position="87"/>
        <end position="106"/>
    </location>
</feature>
<sequence>MSTILYVLFAFLDSLIAVYIHYVHLPSFLYSNYRVEAYGTLIFLIDIIGLCLLWISLYVNKEKAYTMFIWLLILVSLSITVVNNTAFLLVLYLAFLALHIPLLFWYEVSAIEYERFETVVGLSYAFGFLALAIVLVLEEFNLKLMSLLFAFSLYGLMFTKKIRNVNFTASHLFSKEFLIEFTAILVLGEYIEILSSLGYYIVRDQSGFTDAHAKVLISVALASAFVVSLLSDALFSLLKIKRFSILLVTFSVSIPIMFSLGTSYYVIALILGVSVSLFWFFLRVYLYVKYKDEDYVSRFFFFYIASHAGGTLLYSSMLTIVHSHVIALYIVASIVCIVWLPFILRLRI</sequence>
<protein>
    <submittedName>
        <fullName evidence="2">Uncharacterized protein</fullName>
    </submittedName>
</protein>
<dbReference type="Proteomes" id="UP000189810">
    <property type="component" value="Chromosome I"/>
</dbReference>
<evidence type="ECO:0000313" key="3">
    <source>
        <dbReference type="Proteomes" id="UP000189810"/>
    </source>
</evidence>
<keyword evidence="3" id="KW-1185">Reference proteome</keyword>
<feature type="transmembrane region" description="Helical" evidence="1">
    <location>
        <begin position="243"/>
        <end position="260"/>
    </location>
</feature>
<keyword evidence="1" id="KW-1133">Transmembrane helix</keyword>
<feature type="transmembrane region" description="Helical" evidence="1">
    <location>
        <begin position="64"/>
        <end position="81"/>
    </location>
</feature>
<proteinExistence type="predicted"/>
<reference evidence="2 3" key="1">
    <citation type="submission" date="2016-11" db="EMBL/GenBank/DDBJ databases">
        <authorList>
            <person name="Jaros S."/>
            <person name="Januszkiewicz K."/>
            <person name="Wedrychowicz H."/>
        </authorList>
    </citation>
    <scope>NUCLEOTIDE SEQUENCE [LARGE SCALE GENOMIC DNA]</scope>
    <source>
        <strain evidence="2 3">DSM 19557</strain>
    </source>
</reference>
<keyword evidence="1" id="KW-0472">Membrane</keyword>
<gene>
    <name evidence="2" type="ORF">SAMN05444391_0715</name>
</gene>